<dbReference type="EMBL" id="JAJSOF020000038">
    <property type="protein sequence ID" value="KAJ4427371.1"/>
    <property type="molecule type" value="Genomic_DNA"/>
</dbReference>
<dbReference type="InterPro" id="IPR013324">
    <property type="entry name" value="RNA_pol_sigma_r3/r4-like"/>
</dbReference>
<evidence type="ECO:0000313" key="1">
    <source>
        <dbReference type="EMBL" id="KAJ4427371.1"/>
    </source>
</evidence>
<evidence type="ECO:0008006" key="3">
    <source>
        <dbReference type="Google" id="ProtNLM"/>
    </source>
</evidence>
<reference evidence="1 2" key="1">
    <citation type="journal article" date="2022" name="Allergy">
        <title>Genome assembly and annotation of Periplaneta americana reveal a comprehensive cockroach allergen profile.</title>
        <authorList>
            <person name="Wang L."/>
            <person name="Xiong Q."/>
            <person name="Saelim N."/>
            <person name="Wang L."/>
            <person name="Nong W."/>
            <person name="Wan A.T."/>
            <person name="Shi M."/>
            <person name="Liu X."/>
            <person name="Cao Q."/>
            <person name="Hui J.H.L."/>
            <person name="Sookrung N."/>
            <person name="Leung T.F."/>
            <person name="Tungtrongchitr A."/>
            <person name="Tsui S.K.W."/>
        </authorList>
    </citation>
    <scope>NUCLEOTIDE SEQUENCE [LARGE SCALE GENOMIC DNA]</scope>
    <source>
        <strain evidence="1">PWHHKU_190912</strain>
    </source>
</reference>
<dbReference type="InterPro" id="IPR036397">
    <property type="entry name" value="RNaseH_sf"/>
</dbReference>
<dbReference type="Proteomes" id="UP001148838">
    <property type="component" value="Unassembled WGS sequence"/>
</dbReference>
<gene>
    <name evidence="1" type="ORF">ANN_24992</name>
</gene>
<sequence>MGRKSKNTTFEQRQLCIFHHAKGRKYTEIAEIVNIPKSTVGDIIRRTAEKQSPTKVKHGGGSVLVWGCISAAGVEELVFIDGIMDRKQYLRILKGHLQRSAEKLGIQDTFKYYQDSDPRHKAYDVWSWLLFNCPKVIQTPAQSPDLNPIENTRQQGACNTTFLSSGTEKKIKGRMGEN</sequence>
<dbReference type="SUPFAM" id="SSF88659">
    <property type="entry name" value="Sigma3 and sigma4 domains of RNA polymerase sigma factors"/>
    <property type="match status" value="1"/>
</dbReference>
<organism evidence="1 2">
    <name type="scientific">Periplaneta americana</name>
    <name type="common">American cockroach</name>
    <name type="synonym">Blatta americana</name>
    <dbReference type="NCBI Taxonomy" id="6978"/>
    <lineage>
        <taxon>Eukaryota</taxon>
        <taxon>Metazoa</taxon>
        <taxon>Ecdysozoa</taxon>
        <taxon>Arthropoda</taxon>
        <taxon>Hexapoda</taxon>
        <taxon>Insecta</taxon>
        <taxon>Pterygota</taxon>
        <taxon>Neoptera</taxon>
        <taxon>Polyneoptera</taxon>
        <taxon>Dictyoptera</taxon>
        <taxon>Blattodea</taxon>
        <taxon>Blattoidea</taxon>
        <taxon>Blattidae</taxon>
        <taxon>Blattinae</taxon>
        <taxon>Periplaneta</taxon>
    </lineage>
</organism>
<dbReference type="Gene3D" id="3.30.420.10">
    <property type="entry name" value="Ribonuclease H-like superfamily/Ribonuclease H"/>
    <property type="match status" value="1"/>
</dbReference>
<keyword evidence="2" id="KW-1185">Reference proteome</keyword>
<evidence type="ECO:0000313" key="2">
    <source>
        <dbReference type="Proteomes" id="UP001148838"/>
    </source>
</evidence>
<dbReference type="Pfam" id="PF13384">
    <property type="entry name" value="HTH_23"/>
    <property type="match status" value="1"/>
</dbReference>
<proteinExistence type="predicted"/>
<protein>
    <recommendedName>
        <fullName evidence="3">Transposase</fullName>
    </recommendedName>
</protein>
<name>A0ABQ8S0Q6_PERAM</name>
<comment type="caution">
    <text evidence="1">The sequence shown here is derived from an EMBL/GenBank/DDBJ whole genome shotgun (WGS) entry which is preliminary data.</text>
</comment>
<accession>A0ABQ8S0Q6</accession>